<dbReference type="GO" id="GO:0004519">
    <property type="term" value="F:endonuclease activity"/>
    <property type="evidence" value="ECO:0007669"/>
    <property type="project" value="InterPro"/>
</dbReference>
<protein>
    <recommendedName>
        <fullName evidence="1">Homing endonuclease LAGLIDADG domain-containing protein</fullName>
    </recommendedName>
</protein>
<name>A0A0F8YN02_9ZZZZ</name>
<dbReference type="InterPro" id="IPR027434">
    <property type="entry name" value="Homing_endonucl"/>
</dbReference>
<dbReference type="SUPFAM" id="SSF55608">
    <property type="entry name" value="Homing endonucleases"/>
    <property type="match status" value="2"/>
</dbReference>
<sequence>MVDLRLVNPEHLWYVIGLITADGNLSIDGRHINLTSKDRDLLESVKASMHLKNRIGMKARANEREKKYAVLQFGDVNFYKFLLGIGLMPRKSLVLKELQVPKEYFIDFLRGVIDGDGSIHTWVHATNGIRQWSLRIASASPVFAKWLKLRIEDTFSVKGKIASLFFPQILNISLNLFISRILSLNITSHSTQN</sequence>
<dbReference type="InterPro" id="IPR004860">
    <property type="entry name" value="LAGLIDADG_dom"/>
</dbReference>
<organism evidence="2">
    <name type="scientific">marine sediment metagenome</name>
    <dbReference type="NCBI Taxonomy" id="412755"/>
    <lineage>
        <taxon>unclassified sequences</taxon>
        <taxon>metagenomes</taxon>
        <taxon>ecological metagenomes</taxon>
    </lineage>
</organism>
<reference evidence="2" key="1">
    <citation type="journal article" date="2015" name="Nature">
        <title>Complex archaea that bridge the gap between prokaryotes and eukaryotes.</title>
        <authorList>
            <person name="Spang A."/>
            <person name="Saw J.H."/>
            <person name="Jorgensen S.L."/>
            <person name="Zaremba-Niedzwiedzka K."/>
            <person name="Martijn J."/>
            <person name="Lind A.E."/>
            <person name="van Eijk R."/>
            <person name="Schleper C."/>
            <person name="Guy L."/>
            <person name="Ettema T.J."/>
        </authorList>
    </citation>
    <scope>NUCLEOTIDE SEQUENCE</scope>
</reference>
<gene>
    <name evidence="2" type="ORF">LCGC14_2876910</name>
</gene>
<proteinExistence type="predicted"/>
<evidence type="ECO:0000259" key="1">
    <source>
        <dbReference type="Pfam" id="PF14528"/>
    </source>
</evidence>
<dbReference type="Gene3D" id="3.10.28.10">
    <property type="entry name" value="Homing endonucleases"/>
    <property type="match status" value="1"/>
</dbReference>
<accession>A0A0F8YN02</accession>
<feature type="domain" description="Homing endonuclease LAGLIDADG" evidence="1">
    <location>
        <begin position="11"/>
        <end position="82"/>
    </location>
</feature>
<dbReference type="AlphaFoldDB" id="A0A0F8YN02"/>
<evidence type="ECO:0000313" key="2">
    <source>
        <dbReference type="EMBL" id="KKK75120.1"/>
    </source>
</evidence>
<dbReference type="EMBL" id="LAZR01056005">
    <property type="protein sequence ID" value="KKK75120.1"/>
    <property type="molecule type" value="Genomic_DNA"/>
</dbReference>
<comment type="caution">
    <text evidence="2">The sequence shown here is derived from an EMBL/GenBank/DDBJ whole genome shotgun (WGS) entry which is preliminary data.</text>
</comment>
<dbReference type="Pfam" id="PF14528">
    <property type="entry name" value="LAGLIDADG_3"/>
    <property type="match status" value="1"/>
</dbReference>